<dbReference type="InterPro" id="IPR007198">
    <property type="entry name" value="Ssl1-like"/>
</dbReference>
<evidence type="ECO:0000256" key="7">
    <source>
        <dbReference type="ARBA" id="ARBA00023015"/>
    </source>
</evidence>
<dbReference type="GO" id="GO:0008270">
    <property type="term" value="F:zinc ion binding"/>
    <property type="evidence" value="ECO:0007669"/>
    <property type="project" value="UniProtKB-KW"/>
</dbReference>
<dbReference type="InterPro" id="IPR012170">
    <property type="entry name" value="TFIIH_SSL1/p44"/>
</dbReference>
<dbReference type="VEuPathDB" id="VectorBase:HLOH_047163"/>
<dbReference type="EMBL" id="JABSTR010003529">
    <property type="protein sequence ID" value="KAH9384945.1"/>
    <property type="molecule type" value="Genomic_DNA"/>
</dbReference>
<dbReference type="GO" id="GO:0006289">
    <property type="term" value="P:nucleotide-excision repair"/>
    <property type="evidence" value="ECO:0007669"/>
    <property type="project" value="InterPro"/>
</dbReference>
<keyword evidence="9" id="KW-0234">DNA repair</keyword>
<feature type="compositionally biased region" description="Low complexity" evidence="11">
    <location>
        <begin position="381"/>
        <end position="397"/>
    </location>
</feature>
<keyword evidence="7" id="KW-0805">Transcription regulation</keyword>
<evidence type="ECO:0000256" key="11">
    <source>
        <dbReference type="SAM" id="MobiDB-lite"/>
    </source>
</evidence>
<dbReference type="FunFam" id="3.40.50.410:FF:000015">
    <property type="entry name" value="General transcription factor IIH subunit 2"/>
    <property type="match status" value="1"/>
</dbReference>
<feature type="region of interest" description="Disordered" evidence="11">
    <location>
        <begin position="365"/>
        <end position="406"/>
    </location>
</feature>
<evidence type="ECO:0000256" key="10">
    <source>
        <dbReference type="ARBA" id="ARBA00023242"/>
    </source>
</evidence>
<organism evidence="13 14">
    <name type="scientific">Haemaphysalis longicornis</name>
    <name type="common">Bush tick</name>
    <dbReference type="NCBI Taxonomy" id="44386"/>
    <lineage>
        <taxon>Eukaryota</taxon>
        <taxon>Metazoa</taxon>
        <taxon>Ecdysozoa</taxon>
        <taxon>Arthropoda</taxon>
        <taxon>Chelicerata</taxon>
        <taxon>Arachnida</taxon>
        <taxon>Acari</taxon>
        <taxon>Parasitiformes</taxon>
        <taxon>Ixodida</taxon>
        <taxon>Ixodoidea</taxon>
        <taxon>Ixodidae</taxon>
        <taxon>Haemaphysalinae</taxon>
        <taxon>Haemaphysalis</taxon>
    </lineage>
</organism>
<dbReference type="PROSITE" id="PS50234">
    <property type="entry name" value="VWFA"/>
    <property type="match status" value="1"/>
</dbReference>
<feature type="region of interest" description="Disordered" evidence="11">
    <location>
        <begin position="101"/>
        <end position="125"/>
    </location>
</feature>
<evidence type="ECO:0000256" key="4">
    <source>
        <dbReference type="ARBA" id="ARBA00022763"/>
    </source>
</evidence>
<evidence type="ECO:0000313" key="13">
    <source>
        <dbReference type="EMBL" id="KAH9384945.1"/>
    </source>
</evidence>
<gene>
    <name evidence="13" type="ORF">HPB48_026976</name>
</gene>
<keyword evidence="5" id="KW-0863">Zinc-finger</keyword>
<dbReference type="Pfam" id="PF04056">
    <property type="entry name" value="Ssl1"/>
    <property type="match status" value="1"/>
</dbReference>
<evidence type="ECO:0000256" key="8">
    <source>
        <dbReference type="ARBA" id="ARBA00023163"/>
    </source>
</evidence>
<dbReference type="AlphaFoldDB" id="A0A9J6HD84"/>
<dbReference type="NCBIfam" id="TIGR00622">
    <property type="entry name" value="ssl1"/>
    <property type="match status" value="1"/>
</dbReference>
<dbReference type="CDD" id="cd01453">
    <property type="entry name" value="vWA_transcription_factor_IIH_type"/>
    <property type="match status" value="1"/>
</dbReference>
<evidence type="ECO:0000256" key="3">
    <source>
        <dbReference type="ARBA" id="ARBA00022723"/>
    </source>
</evidence>
<dbReference type="OMA" id="ANSQMAY"/>
<keyword evidence="4" id="KW-0227">DNA damage</keyword>
<keyword evidence="10" id="KW-0539">Nucleus</keyword>
<dbReference type="InterPro" id="IPR036465">
    <property type="entry name" value="vWFA_dom_sf"/>
</dbReference>
<dbReference type="GO" id="GO:0006351">
    <property type="term" value="P:DNA-templated transcription"/>
    <property type="evidence" value="ECO:0007669"/>
    <property type="project" value="InterPro"/>
</dbReference>
<dbReference type="GO" id="GO:0006357">
    <property type="term" value="P:regulation of transcription by RNA polymerase II"/>
    <property type="evidence" value="ECO:0007669"/>
    <property type="project" value="TreeGrafter"/>
</dbReference>
<dbReference type="Proteomes" id="UP000821853">
    <property type="component" value="Unassembled WGS sequence"/>
</dbReference>
<accession>A0A9J6HD84</accession>
<dbReference type="GO" id="GO:0000439">
    <property type="term" value="C:transcription factor TFIIH core complex"/>
    <property type="evidence" value="ECO:0007669"/>
    <property type="project" value="InterPro"/>
</dbReference>
<comment type="similarity">
    <text evidence="2">Belongs to the GTF2H2 family.</text>
</comment>
<dbReference type="SMART" id="SM00327">
    <property type="entry name" value="VWA"/>
    <property type="match status" value="1"/>
</dbReference>
<dbReference type="SUPFAM" id="SSF53300">
    <property type="entry name" value="vWA-like"/>
    <property type="match status" value="1"/>
</dbReference>
<reference evidence="13 14" key="1">
    <citation type="journal article" date="2020" name="Cell">
        <title>Large-Scale Comparative Analyses of Tick Genomes Elucidate Their Genetic Diversity and Vector Capacities.</title>
        <authorList>
            <consortium name="Tick Genome and Microbiome Consortium (TIGMIC)"/>
            <person name="Jia N."/>
            <person name="Wang J."/>
            <person name="Shi W."/>
            <person name="Du L."/>
            <person name="Sun Y."/>
            <person name="Zhan W."/>
            <person name="Jiang J.F."/>
            <person name="Wang Q."/>
            <person name="Zhang B."/>
            <person name="Ji P."/>
            <person name="Bell-Sakyi L."/>
            <person name="Cui X.M."/>
            <person name="Yuan T.T."/>
            <person name="Jiang B.G."/>
            <person name="Yang W.F."/>
            <person name="Lam T.T."/>
            <person name="Chang Q.C."/>
            <person name="Ding S.J."/>
            <person name="Wang X.J."/>
            <person name="Zhu J.G."/>
            <person name="Ruan X.D."/>
            <person name="Zhao L."/>
            <person name="Wei J.T."/>
            <person name="Ye R.Z."/>
            <person name="Que T.C."/>
            <person name="Du C.H."/>
            <person name="Zhou Y.H."/>
            <person name="Cheng J.X."/>
            <person name="Dai P.F."/>
            <person name="Guo W.B."/>
            <person name="Han X.H."/>
            <person name="Huang E.J."/>
            <person name="Li L.F."/>
            <person name="Wei W."/>
            <person name="Gao Y.C."/>
            <person name="Liu J.Z."/>
            <person name="Shao H.Z."/>
            <person name="Wang X."/>
            <person name="Wang C.C."/>
            <person name="Yang T.C."/>
            <person name="Huo Q.B."/>
            <person name="Li W."/>
            <person name="Chen H.Y."/>
            <person name="Chen S.E."/>
            <person name="Zhou L.G."/>
            <person name="Ni X.B."/>
            <person name="Tian J.H."/>
            <person name="Sheng Y."/>
            <person name="Liu T."/>
            <person name="Pan Y.S."/>
            <person name="Xia L.Y."/>
            <person name="Li J."/>
            <person name="Zhao F."/>
            <person name="Cao W.C."/>
        </authorList>
    </citation>
    <scope>NUCLEOTIDE SEQUENCE [LARGE SCALE GENOMIC DNA]</scope>
    <source>
        <strain evidence="13">HaeL-2018</strain>
    </source>
</reference>
<comment type="caution">
    <text evidence="13">The sequence shown here is derived from an EMBL/GenBank/DDBJ whole genome shotgun (WGS) entry which is preliminary data.</text>
</comment>
<dbReference type="PANTHER" id="PTHR12695:SF2">
    <property type="entry name" value="GENERAL TRANSCRIPTION FACTOR IIH SUBUNIT 2-RELATED"/>
    <property type="match status" value="1"/>
</dbReference>
<evidence type="ECO:0000256" key="9">
    <source>
        <dbReference type="ARBA" id="ARBA00023204"/>
    </source>
</evidence>
<keyword evidence="3" id="KW-0479">Metal-binding</keyword>
<dbReference type="GO" id="GO:0005675">
    <property type="term" value="C:transcription factor TFIIH holo complex"/>
    <property type="evidence" value="ECO:0007669"/>
    <property type="project" value="TreeGrafter"/>
</dbReference>
<proteinExistence type="inferred from homology"/>
<evidence type="ECO:0000256" key="2">
    <source>
        <dbReference type="ARBA" id="ARBA00006092"/>
    </source>
</evidence>
<evidence type="ECO:0000256" key="6">
    <source>
        <dbReference type="ARBA" id="ARBA00022833"/>
    </source>
</evidence>
<feature type="domain" description="VWFA" evidence="12">
    <location>
        <begin position="186"/>
        <end position="327"/>
    </location>
</feature>
<dbReference type="Gene3D" id="3.40.50.410">
    <property type="entry name" value="von Willebrand factor, type A domain"/>
    <property type="match status" value="1"/>
</dbReference>
<evidence type="ECO:0000256" key="1">
    <source>
        <dbReference type="ARBA" id="ARBA00004123"/>
    </source>
</evidence>
<sequence length="491" mass="53004">MFPRSCSKNEVEAAYALEHMLFLEENKVCGAIYLELGEISLSARRKHGGNQRQHVLCERRGLSTKKADEVLQTICDRETSDISDSENEDDVDDVNAAYDSDTEEYAGSSAESDDDGSSGASISQRRPLWKAANSSPANNVPALETGEAIQEDESGLLQSSVLDFVHRAKRKQMLAKKNVRLGMMRHLYIVVDFSEAMAEPDLKPTRLICTLKMLELFIAEFFDQNPISNVGIISTCNKRAQKLCELAGNAGKLVEALQSCKSRLPSGEPSLQNALELAAQVLRHLPVHTSREVLIVLGSLTTCDPGNIHTTIESMCKGNIRCSVVGLAAEVHVCCKLTKSTGGTYSVIMDENHFRDVLFQHAIPPPVTGNAESVPDQDGVPSSTGPRARASRRSASGEPPPPLGPLAAALTALPLPAATWDSPTPSDGLSQGGYFCPQCNGKYCNLPVECKGCGLTLVSAPHLARSYHHLFALEAFQEVPQDALPAARAPV</sequence>
<dbReference type="PANTHER" id="PTHR12695">
    <property type="entry name" value="GENERAL TRANSCRIPTION FACTOR IIH SUBUNIT 2"/>
    <property type="match status" value="1"/>
</dbReference>
<evidence type="ECO:0000313" key="14">
    <source>
        <dbReference type="Proteomes" id="UP000821853"/>
    </source>
</evidence>
<name>A0A9J6HD84_HAELO</name>
<protein>
    <recommendedName>
        <fullName evidence="12">VWFA domain-containing protein</fullName>
    </recommendedName>
</protein>
<feature type="compositionally biased region" description="Low complexity" evidence="11">
    <location>
        <begin position="101"/>
        <end position="110"/>
    </location>
</feature>
<keyword evidence="14" id="KW-1185">Reference proteome</keyword>
<evidence type="ECO:0000256" key="5">
    <source>
        <dbReference type="ARBA" id="ARBA00022771"/>
    </source>
</evidence>
<dbReference type="InterPro" id="IPR002035">
    <property type="entry name" value="VWF_A"/>
</dbReference>
<dbReference type="OrthoDB" id="284275at2759"/>
<keyword evidence="6" id="KW-0862">Zinc</keyword>
<comment type="subcellular location">
    <subcellularLocation>
        <location evidence="1">Nucleus</location>
    </subcellularLocation>
</comment>
<keyword evidence="8" id="KW-0804">Transcription</keyword>
<evidence type="ECO:0000259" key="12">
    <source>
        <dbReference type="PROSITE" id="PS50234"/>
    </source>
</evidence>